<dbReference type="InterPro" id="IPR014188">
    <property type="entry name" value="Acrylyl-CoA_reductase_AcuI"/>
</dbReference>
<dbReference type="CDD" id="cd05280">
    <property type="entry name" value="MDR_yhdh_yhfp"/>
    <property type="match status" value="1"/>
</dbReference>
<dbReference type="SMART" id="SM00829">
    <property type="entry name" value="PKS_ER"/>
    <property type="match status" value="1"/>
</dbReference>
<dbReference type="Pfam" id="PF00107">
    <property type="entry name" value="ADH_zinc_N"/>
    <property type="match status" value="1"/>
</dbReference>
<dbReference type="InterPro" id="IPR011032">
    <property type="entry name" value="GroES-like_sf"/>
</dbReference>
<dbReference type="EC" id="1.3.1.95" evidence="2"/>
<name>A0A7C3UWL2_9BACT</name>
<evidence type="ECO:0000259" key="1">
    <source>
        <dbReference type="SMART" id="SM00829"/>
    </source>
</evidence>
<dbReference type="PANTHER" id="PTHR43677:SF1">
    <property type="entry name" value="ACRYLYL-COA REDUCTASE ACUI-RELATED"/>
    <property type="match status" value="1"/>
</dbReference>
<dbReference type="InterPro" id="IPR020843">
    <property type="entry name" value="ER"/>
</dbReference>
<reference evidence="2" key="1">
    <citation type="journal article" date="2020" name="mSystems">
        <title>Genome- and Community-Level Interaction Insights into Carbon Utilization and Element Cycling Functions of Hydrothermarchaeota in Hydrothermal Sediment.</title>
        <authorList>
            <person name="Zhou Z."/>
            <person name="Liu Y."/>
            <person name="Xu W."/>
            <person name="Pan J."/>
            <person name="Luo Z.H."/>
            <person name="Li M."/>
        </authorList>
    </citation>
    <scope>NUCLEOTIDE SEQUENCE [LARGE SCALE GENOMIC DNA]</scope>
    <source>
        <strain evidence="2">SpSt-897</strain>
    </source>
</reference>
<dbReference type="InterPro" id="IPR051397">
    <property type="entry name" value="Zn-ADH-like_protein"/>
</dbReference>
<dbReference type="GO" id="GO:0043958">
    <property type="term" value="F:acryloyl-CoA reductase (NADH) activity"/>
    <property type="evidence" value="ECO:0007669"/>
    <property type="project" value="UniProtKB-EC"/>
</dbReference>
<protein>
    <submittedName>
        <fullName evidence="2">Acryloyl-CoA reductase</fullName>
        <ecNumber evidence="2">1.3.1.95</ecNumber>
    </submittedName>
</protein>
<dbReference type="Gene3D" id="3.40.50.720">
    <property type="entry name" value="NAD(P)-binding Rossmann-like Domain"/>
    <property type="match status" value="1"/>
</dbReference>
<dbReference type="PANTHER" id="PTHR43677">
    <property type="entry name" value="SHORT-CHAIN DEHYDROGENASE/REDUCTASE"/>
    <property type="match status" value="1"/>
</dbReference>
<dbReference type="InterPro" id="IPR013154">
    <property type="entry name" value="ADH-like_N"/>
</dbReference>
<feature type="domain" description="Enoyl reductase (ER)" evidence="1">
    <location>
        <begin position="12"/>
        <end position="329"/>
    </location>
</feature>
<sequence length="333" mass="35704">MAAKTFQALVVSETADNRFIREIKERTLDDLPPGEVLVRVKFSSLNYKDVLSAIGNKGVTKKYPHTPGIDAAGVAEESRSPEFRPGDEVMVTSYDLGMNTPGGFGQYIRVPAAWVVTRPEGLSLRESMIYGTAGFTAALSVYRLMDHGITPGQGKILVSGATGGVGGIAVAILAREGFQVAAVSGRPETRDYLMKIGAQEVISAEAATDTSGRPLLKAQWAGSIDTVGGPLLATTIKSVQYGGAVTCCGNAASPDLPLTVYPFILRGVTLIGIDSQNCPMPTRVKVWQNLAGKWKLPNLEEVATETTLEGLDEQMELMLQRRHRGRTVVRLPD</sequence>
<dbReference type="NCBIfam" id="TIGR02823">
    <property type="entry name" value="oxido_YhdH"/>
    <property type="match status" value="1"/>
</dbReference>
<comment type="caution">
    <text evidence="2">The sequence shown here is derived from an EMBL/GenBank/DDBJ whole genome shotgun (WGS) entry which is preliminary data.</text>
</comment>
<dbReference type="GO" id="GO:0043957">
    <property type="term" value="F:acryloyl-CoA reductase (NADPH) activity"/>
    <property type="evidence" value="ECO:0007669"/>
    <property type="project" value="TreeGrafter"/>
</dbReference>
<gene>
    <name evidence="2" type="ORF">ENW96_02860</name>
</gene>
<keyword evidence="2" id="KW-0560">Oxidoreductase</keyword>
<dbReference type="SUPFAM" id="SSF50129">
    <property type="entry name" value="GroES-like"/>
    <property type="match status" value="1"/>
</dbReference>
<dbReference type="InterPro" id="IPR036291">
    <property type="entry name" value="NAD(P)-bd_dom_sf"/>
</dbReference>
<evidence type="ECO:0000313" key="2">
    <source>
        <dbReference type="EMBL" id="HGF33316.1"/>
    </source>
</evidence>
<accession>A0A7C3UWL2</accession>
<dbReference type="SUPFAM" id="SSF51735">
    <property type="entry name" value="NAD(P)-binding Rossmann-fold domains"/>
    <property type="match status" value="1"/>
</dbReference>
<dbReference type="EMBL" id="DTMF01000072">
    <property type="protein sequence ID" value="HGF33316.1"/>
    <property type="molecule type" value="Genomic_DNA"/>
</dbReference>
<proteinExistence type="predicted"/>
<dbReference type="Pfam" id="PF08240">
    <property type="entry name" value="ADH_N"/>
    <property type="match status" value="1"/>
</dbReference>
<dbReference type="InterPro" id="IPR013149">
    <property type="entry name" value="ADH-like_C"/>
</dbReference>
<dbReference type="Gene3D" id="3.90.180.10">
    <property type="entry name" value="Medium-chain alcohol dehydrogenases, catalytic domain"/>
    <property type="match status" value="1"/>
</dbReference>
<dbReference type="AlphaFoldDB" id="A0A7C3UWL2"/>
<organism evidence="2">
    <name type="scientific">Desulfobacca acetoxidans</name>
    <dbReference type="NCBI Taxonomy" id="60893"/>
    <lineage>
        <taxon>Bacteria</taxon>
        <taxon>Pseudomonadati</taxon>
        <taxon>Thermodesulfobacteriota</taxon>
        <taxon>Desulfobaccia</taxon>
        <taxon>Desulfobaccales</taxon>
        <taxon>Desulfobaccaceae</taxon>
        <taxon>Desulfobacca</taxon>
    </lineage>
</organism>